<dbReference type="FunFam" id="2.40.50.250:FF:000001">
    <property type="entry name" value="GTP-binding protein TypA"/>
    <property type="match status" value="1"/>
</dbReference>
<dbReference type="NCBIfam" id="TIGR00231">
    <property type="entry name" value="small_GTP"/>
    <property type="match status" value="1"/>
</dbReference>
<dbReference type="GO" id="GO:0043022">
    <property type="term" value="F:ribosome binding"/>
    <property type="evidence" value="ECO:0007669"/>
    <property type="project" value="UniProtKB-UniRule"/>
</dbReference>
<dbReference type="InterPro" id="IPR004161">
    <property type="entry name" value="EFTu-like_2"/>
</dbReference>
<dbReference type="GO" id="GO:0000027">
    <property type="term" value="P:ribosomal large subunit assembly"/>
    <property type="evidence" value="ECO:0007669"/>
    <property type="project" value="UniProtKB-UniRule"/>
</dbReference>
<dbReference type="EMBL" id="JADHOK010000042">
    <property type="protein sequence ID" value="MBL6761848.1"/>
    <property type="molecule type" value="Genomic_DNA"/>
</dbReference>
<dbReference type="Pfam" id="PF21018">
    <property type="entry name" value="BipA_C"/>
    <property type="match status" value="1"/>
</dbReference>
<evidence type="ECO:0000256" key="2">
    <source>
        <dbReference type="ARBA" id="ARBA00023134"/>
    </source>
</evidence>
<dbReference type="GO" id="GO:0097216">
    <property type="term" value="F:guanosine tetraphosphate binding"/>
    <property type="evidence" value="ECO:0007669"/>
    <property type="project" value="UniProtKB-ARBA"/>
</dbReference>
<dbReference type="NCBIfam" id="TIGR01394">
    <property type="entry name" value="TypA_BipA"/>
    <property type="match status" value="1"/>
</dbReference>
<proteinExistence type="inferred from homology"/>
<dbReference type="PANTHER" id="PTHR42908">
    <property type="entry name" value="TRANSLATION ELONGATION FACTOR-RELATED"/>
    <property type="match status" value="1"/>
</dbReference>
<dbReference type="Gene3D" id="2.40.30.10">
    <property type="entry name" value="Translation factors"/>
    <property type="match status" value="1"/>
</dbReference>
<dbReference type="SUPFAM" id="SSF50447">
    <property type="entry name" value="Translation proteins"/>
    <property type="match status" value="1"/>
</dbReference>
<dbReference type="GO" id="GO:0003924">
    <property type="term" value="F:GTPase activity"/>
    <property type="evidence" value="ECO:0007669"/>
    <property type="project" value="UniProtKB-UniRule"/>
</dbReference>
<dbReference type="AlphaFoldDB" id="A0A937L6S4"/>
<dbReference type="InterPro" id="IPR035651">
    <property type="entry name" value="BipA_V"/>
</dbReference>
<dbReference type="CDD" id="cd01891">
    <property type="entry name" value="TypA_BipA"/>
    <property type="match status" value="1"/>
</dbReference>
<dbReference type="Pfam" id="PF00009">
    <property type="entry name" value="GTP_EFTU"/>
    <property type="match status" value="1"/>
</dbReference>
<dbReference type="SUPFAM" id="SSF52540">
    <property type="entry name" value="P-loop containing nucleoside triphosphate hydrolases"/>
    <property type="match status" value="1"/>
</dbReference>
<dbReference type="Gene3D" id="3.40.50.300">
    <property type="entry name" value="P-loop containing nucleotide triphosphate hydrolases"/>
    <property type="match status" value="1"/>
</dbReference>
<dbReference type="EC" id="3.6.5.-" evidence="3"/>
<comment type="function">
    <text evidence="3">A 50S ribosomal subunit assembly protein with GTPase activity, required for 50S subunit assembly at low temperatures, may also play a role in translation. Binds GTP and analogs. Binds the 70S ribosome between the 30S and 50S subunits, in a similar position as ribosome-bound EF-G; it contacts a number of ribosomal proteins, both rRNAs and the A-site tRNA.</text>
</comment>
<dbReference type="PRINTS" id="PR00315">
    <property type="entry name" value="ELONGATNFCT"/>
</dbReference>
<keyword evidence="3" id="KW-0378">Hydrolase</keyword>
<keyword evidence="3" id="KW-0820">tRNA-binding</keyword>
<gene>
    <name evidence="5" type="primary">typA</name>
    <name evidence="3" type="synonym">bipA</name>
    <name evidence="5" type="ORF">ISQ19_04040</name>
</gene>
<dbReference type="InterPro" id="IPR048876">
    <property type="entry name" value="BipA_C"/>
</dbReference>
<dbReference type="InterPro" id="IPR009000">
    <property type="entry name" value="Transl_B-barrel_sf"/>
</dbReference>
<dbReference type="FunFam" id="3.40.50.300:FF:000055">
    <property type="entry name" value="GTP-binding protein TypA"/>
    <property type="match status" value="1"/>
</dbReference>
<dbReference type="GO" id="GO:0019843">
    <property type="term" value="F:rRNA binding"/>
    <property type="evidence" value="ECO:0007669"/>
    <property type="project" value="UniProtKB-KW"/>
</dbReference>
<dbReference type="GO" id="GO:1990904">
    <property type="term" value="C:ribonucleoprotein complex"/>
    <property type="evidence" value="ECO:0007669"/>
    <property type="project" value="TreeGrafter"/>
</dbReference>
<dbReference type="InterPro" id="IPR005225">
    <property type="entry name" value="Small_GTP-bd"/>
</dbReference>
<reference evidence="5" key="1">
    <citation type="submission" date="2020-10" db="EMBL/GenBank/DDBJ databases">
        <title>Microbiome of the Black Sea water column analyzed by genome centric metagenomics.</title>
        <authorList>
            <person name="Cabello-Yeves P.J."/>
            <person name="Callieri C."/>
            <person name="Picazo A."/>
            <person name="Mehrshad M."/>
            <person name="Haro-Moreno J.M."/>
            <person name="Roda-Garcia J."/>
            <person name="Dzembekova N."/>
            <person name="Slabakova V."/>
            <person name="Slabakova N."/>
            <person name="Moncheva S."/>
            <person name="Rodriguez-Valera F."/>
        </authorList>
    </citation>
    <scope>NUCLEOTIDE SEQUENCE</scope>
    <source>
        <strain evidence="5">BS307-5m-G5</strain>
    </source>
</reference>
<organism evidence="5 6">
    <name type="scientific">PS1 clade bacterium</name>
    <dbReference type="NCBI Taxonomy" id="2175152"/>
    <lineage>
        <taxon>Bacteria</taxon>
        <taxon>Pseudomonadati</taxon>
        <taxon>Pseudomonadota</taxon>
        <taxon>Alphaproteobacteria</taxon>
        <taxon>PS1 clade</taxon>
    </lineage>
</organism>
<dbReference type="InterPro" id="IPR027417">
    <property type="entry name" value="P-loop_NTPase"/>
</dbReference>
<dbReference type="InterPro" id="IPR035647">
    <property type="entry name" value="EFG_III/V"/>
</dbReference>
<dbReference type="InterPro" id="IPR000640">
    <property type="entry name" value="EFG_V-like"/>
</dbReference>
<feature type="binding site" evidence="3">
    <location>
        <begin position="23"/>
        <end position="28"/>
    </location>
    <ligand>
        <name>GTP</name>
        <dbReference type="ChEBI" id="CHEBI:37565"/>
    </ligand>
</feature>
<comment type="similarity">
    <text evidence="3">Belongs to the TRAFAC class translation factor GTPase superfamily. Classic translation factor GTPase family. BipA subfamily.</text>
</comment>
<comment type="caution">
    <text evidence="5">The sequence shown here is derived from an EMBL/GenBank/DDBJ whole genome shotgun (WGS) entry which is preliminary data.</text>
</comment>
<comment type="subcellular location">
    <subcellularLocation>
        <location evidence="3">Cytoplasm</location>
    </subcellularLocation>
    <text evidence="3">Binds to ribosomes.</text>
</comment>
<dbReference type="CDD" id="cd03691">
    <property type="entry name" value="BipA_TypA_II"/>
    <property type="match status" value="1"/>
</dbReference>
<keyword evidence="3" id="KW-0963">Cytoplasm</keyword>
<evidence type="ECO:0000256" key="1">
    <source>
        <dbReference type="ARBA" id="ARBA00022741"/>
    </source>
</evidence>
<evidence type="ECO:0000256" key="3">
    <source>
        <dbReference type="HAMAP-Rule" id="MF_00849"/>
    </source>
</evidence>
<dbReference type="InterPro" id="IPR047042">
    <property type="entry name" value="BipA_II"/>
</dbReference>
<dbReference type="Gene3D" id="2.40.50.250">
    <property type="entry name" value="bipa protein"/>
    <property type="match status" value="1"/>
</dbReference>
<dbReference type="PANTHER" id="PTHR42908:SF8">
    <property type="entry name" value="TR-TYPE G DOMAIN-CONTAINING PROTEIN"/>
    <property type="match status" value="1"/>
</dbReference>
<evidence type="ECO:0000313" key="5">
    <source>
        <dbReference type="EMBL" id="MBL6761848.1"/>
    </source>
</evidence>
<dbReference type="Proteomes" id="UP000785783">
    <property type="component" value="Unassembled WGS sequence"/>
</dbReference>
<dbReference type="HAMAP" id="MF_00849">
    <property type="entry name" value="BipA"/>
    <property type="match status" value="1"/>
</dbReference>
<sequence length="617" mass="67563">MPSPTTPVPAGALRNIAIIAHVDHGKTTLIDALMKQTGLFRDNQAVDERVMDSGDLEKERGITILAKPTSIGWKDTRINIIDTPGHADFGGEVERVLHMADGVILLTDAAEGPMPQTKFVLGKALKQGLRPIVVINKVDRPDGRPDAVIDEVFDLFVSLDATSEQLDFPILYASGRDGWCADELDAPRENLHPLLDLVLAHVPPPMVEPDKPFAMLATLLDSDPYIGRCLTGRVLQGTAKVNEAVKAINLDGKQVETGRLTKLLRFEGTKRVPVESVEAGDLICIAGLTKASVADTIGDPSITDALPSTPIDPPTMAVTITVNDSPFAGTEGKKVTSTVIRERLLAEVETNVAITFAESANKDAFEIGGRGELQLGVLIETMRREGFEMNVSRPKVLIRQEGGQKLEPVEEVTIDVDEEFSSGVVDSMNRRKAKMVDMRSAGAGKTRMIFHAPSRGLIGYQSRFLTQTRGTGVLNRVFHEYAPYAGDIPGRRNGALIASETGTAVAFALFNLQDRGAMFIDPQTPVYQGMIVGEHSRDNDLEINVLKGKKLTNIRAAGADEAVTLTPPRRMSLEEMMAYVEFDELLEVTPQSLRLRKRYLLEHERKKFRKQMEEESG</sequence>
<dbReference type="PROSITE" id="PS00301">
    <property type="entry name" value="G_TR_1"/>
    <property type="match status" value="1"/>
</dbReference>
<dbReference type="Pfam" id="PF00679">
    <property type="entry name" value="EFG_C"/>
    <property type="match status" value="1"/>
</dbReference>
<dbReference type="InterPro" id="IPR047041">
    <property type="entry name" value="BipA_GTP-bd_dom"/>
</dbReference>
<keyword evidence="2 3" id="KW-0342">GTP-binding</keyword>
<dbReference type="PROSITE" id="PS51722">
    <property type="entry name" value="G_TR_2"/>
    <property type="match status" value="1"/>
</dbReference>
<dbReference type="GO" id="GO:0005525">
    <property type="term" value="F:GTP binding"/>
    <property type="evidence" value="ECO:0007669"/>
    <property type="project" value="UniProtKB-UniRule"/>
</dbReference>
<name>A0A937L6S4_9PROT</name>
<protein>
    <recommendedName>
        <fullName evidence="3">Large ribosomal subunit assembly factor BipA</fullName>
        <ecNumber evidence="3">3.6.5.-</ecNumber>
    </recommendedName>
    <alternativeName>
        <fullName evidence="3">GTP-binding protein BipA</fullName>
    </alternativeName>
</protein>
<feature type="binding site" evidence="3">
    <location>
        <begin position="136"/>
        <end position="139"/>
    </location>
    <ligand>
        <name>GTP</name>
        <dbReference type="ChEBI" id="CHEBI:37565"/>
    </ligand>
</feature>
<keyword evidence="3" id="KW-0690">Ribosome biogenesis</keyword>
<dbReference type="Gene3D" id="3.30.70.870">
    <property type="entry name" value="Elongation Factor G (Translational Gtpase), domain 3"/>
    <property type="match status" value="1"/>
</dbReference>
<keyword evidence="1 3" id="KW-0547">Nucleotide-binding</keyword>
<dbReference type="GO" id="GO:0005829">
    <property type="term" value="C:cytosol"/>
    <property type="evidence" value="ECO:0007669"/>
    <property type="project" value="TreeGrafter"/>
</dbReference>
<dbReference type="GO" id="GO:0000049">
    <property type="term" value="F:tRNA binding"/>
    <property type="evidence" value="ECO:0007669"/>
    <property type="project" value="UniProtKB-KW"/>
</dbReference>
<keyword evidence="3" id="KW-0699">rRNA-binding</keyword>
<dbReference type="InterPro" id="IPR000795">
    <property type="entry name" value="T_Tr_GTP-bd_dom"/>
</dbReference>
<dbReference type="Pfam" id="PF03144">
    <property type="entry name" value="GTP_EFTU_D2"/>
    <property type="match status" value="1"/>
</dbReference>
<dbReference type="InterPro" id="IPR031157">
    <property type="entry name" value="G_TR_CS"/>
</dbReference>
<comment type="catalytic activity">
    <reaction evidence="3">
        <text>GTP + H2O = GDP + phosphate + H(+)</text>
        <dbReference type="Rhea" id="RHEA:19669"/>
        <dbReference type="ChEBI" id="CHEBI:15377"/>
        <dbReference type="ChEBI" id="CHEBI:15378"/>
        <dbReference type="ChEBI" id="CHEBI:37565"/>
        <dbReference type="ChEBI" id="CHEBI:43474"/>
        <dbReference type="ChEBI" id="CHEBI:58189"/>
    </reaction>
</comment>
<evidence type="ECO:0000259" key="4">
    <source>
        <dbReference type="PROSITE" id="PS51722"/>
    </source>
</evidence>
<comment type="subunit">
    <text evidence="3">Monomer.</text>
</comment>
<evidence type="ECO:0000313" key="6">
    <source>
        <dbReference type="Proteomes" id="UP000785783"/>
    </source>
</evidence>
<dbReference type="InterPro" id="IPR006298">
    <property type="entry name" value="BipA"/>
</dbReference>
<dbReference type="CDD" id="cd03710">
    <property type="entry name" value="BipA_TypA_C"/>
    <property type="match status" value="1"/>
</dbReference>
<dbReference type="Gene3D" id="3.30.70.240">
    <property type="match status" value="1"/>
</dbReference>
<dbReference type="SUPFAM" id="SSF54980">
    <property type="entry name" value="EF-G C-terminal domain-like"/>
    <property type="match status" value="2"/>
</dbReference>
<dbReference type="FunFam" id="3.30.70.240:FF:000002">
    <property type="entry name" value="GTP-binding protein TypA"/>
    <property type="match status" value="1"/>
</dbReference>
<dbReference type="InterPro" id="IPR042116">
    <property type="entry name" value="TypA/BipA_C"/>
</dbReference>
<accession>A0A937L6S4</accession>
<feature type="domain" description="Tr-type G" evidence="4">
    <location>
        <begin position="11"/>
        <end position="206"/>
    </location>
</feature>
<keyword evidence="3" id="KW-0694">RNA-binding</keyword>
<dbReference type="FunFam" id="3.30.70.870:FF:000003">
    <property type="entry name" value="GTP-binding protein TypA"/>
    <property type="match status" value="1"/>
</dbReference>